<dbReference type="GO" id="GO:0016810">
    <property type="term" value="F:hydrolase activity, acting on carbon-nitrogen (but not peptide) bonds"/>
    <property type="evidence" value="ECO:0007669"/>
    <property type="project" value="InterPro"/>
</dbReference>
<sequence>MTQSPAHPRSPEPAFAMSVDVEEYFQVQAFATQVGRQDWERWPSRVEANVDRILEILEETRTRATFFVLGWVAERHAGLVGRIASHGHEIGSHGMSHRMLTELSPAEVRRELADSRRLLEDQAGQRVEGFRAPSYTVERETRWALDLLIETGYAYDSSIFPIRGRRYGYPEGPQLPTRVATEAGEIAEFPMSTIPVGPIRIPVLAGSYLRLLPGWVSALAVSYHLQRDRPLVVNVHPWEADPGQPTIGPSRWRAWSHYGRLASVPGTLRRVLGMARFGTVGARLRELGLLADGGRAREAAR</sequence>
<dbReference type="GO" id="GO:0005975">
    <property type="term" value="P:carbohydrate metabolic process"/>
    <property type="evidence" value="ECO:0007669"/>
    <property type="project" value="InterPro"/>
</dbReference>
<dbReference type="CDD" id="cd10941">
    <property type="entry name" value="CE4_PuuE_HpPgdA_like_2"/>
    <property type="match status" value="1"/>
</dbReference>
<dbReference type="InterPro" id="IPR011330">
    <property type="entry name" value="Glyco_hydro/deAcase_b/a-brl"/>
</dbReference>
<dbReference type="PROSITE" id="PS51677">
    <property type="entry name" value="NODB"/>
    <property type="match status" value="1"/>
</dbReference>
<dbReference type="PANTHER" id="PTHR47561:SF1">
    <property type="entry name" value="POLYSACCHARIDE DEACETYLASE FAMILY PROTEIN (AFU_ORTHOLOGUE AFUA_6G05030)"/>
    <property type="match status" value="1"/>
</dbReference>
<reference evidence="2 3" key="1">
    <citation type="journal article" date="2019" name="Nat. Microbiol.">
        <title>Mediterranean grassland soil C-N compound turnover is dependent on rainfall and depth, and is mediated by genomically divergent microorganisms.</title>
        <authorList>
            <person name="Diamond S."/>
            <person name="Andeer P.F."/>
            <person name="Li Z."/>
            <person name="Crits-Christoph A."/>
            <person name="Burstein D."/>
            <person name="Anantharaman K."/>
            <person name="Lane K.R."/>
            <person name="Thomas B.C."/>
            <person name="Pan C."/>
            <person name="Northen T.R."/>
            <person name="Banfield J.F."/>
        </authorList>
    </citation>
    <scope>NUCLEOTIDE SEQUENCE [LARGE SCALE GENOMIC DNA]</scope>
    <source>
        <strain evidence="2">WS_8</strain>
    </source>
</reference>
<dbReference type="SUPFAM" id="SSF88713">
    <property type="entry name" value="Glycoside hydrolase/deacetylase"/>
    <property type="match status" value="1"/>
</dbReference>
<dbReference type="AlphaFoldDB" id="A0A538TK26"/>
<organism evidence="2 3">
    <name type="scientific">Eiseniibacteriota bacterium</name>
    <dbReference type="NCBI Taxonomy" id="2212470"/>
    <lineage>
        <taxon>Bacteria</taxon>
        <taxon>Candidatus Eiseniibacteriota</taxon>
    </lineage>
</organism>
<dbReference type="Pfam" id="PF11959">
    <property type="entry name" value="DUF3473"/>
    <property type="match status" value="1"/>
</dbReference>
<dbReference type="NCBIfam" id="TIGR03006">
    <property type="entry name" value="pepcterm_polyde"/>
    <property type="match status" value="1"/>
</dbReference>
<gene>
    <name evidence="2" type="ORF">E6K78_09970</name>
</gene>
<comment type="caution">
    <text evidence="2">The sequence shown here is derived from an EMBL/GenBank/DDBJ whole genome shotgun (WGS) entry which is preliminary data.</text>
</comment>
<evidence type="ECO:0000313" key="2">
    <source>
        <dbReference type="EMBL" id="TMQ63969.1"/>
    </source>
</evidence>
<dbReference type="InterPro" id="IPR002509">
    <property type="entry name" value="NODB_dom"/>
</dbReference>
<dbReference type="InterPro" id="IPR014344">
    <property type="entry name" value="XrtA_polysacc_deacetyl"/>
</dbReference>
<protein>
    <submittedName>
        <fullName evidence="2">DUF3473 domain-containing protein</fullName>
    </submittedName>
</protein>
<dbReference type="Gene3D" id="3.20.20.370">
    <property type="entry name" value="Glycoside hydrolase/deacetylase"/>
    <property type="match status" value="1"/>
</dbReference>
<dbReference type="InterPro" id="IPR045235">
    <property type="entry name" value="PuuE_HpPgdA-like"/>
</dbReference>
<dbReference type="Proteomes" id="UP000316609">
    <property type="component" value="Unassembled WGS sequence"/>
</dbReference>
<proteinExistence type="predicted"/>
<dbReference type="PANTHER" id="PTHR47561">
    <property type="entry name" value="POLYSACCHARIDE DEACETYLASE FAMILY PROTEIN (AFU_ORTHOLOGUE AFUA_6G05030)"/>
    <property type="match status" value="1"/>
</dbReference>
<name>A0A538TK26_UNCEI</name>
<evidence type="ECO:0000313" key="3">
    <source>
        <dbReference type="Proteomes" id="UP000316609"/>
    </source>
</evidence>
<dbReference type="InterPro" id="IPR022560">
    <property type="entry name" value="DUF3473"/>
</dbReference>
<dbReference type="Pfam" id="PF01522">
    <property type="entry name" value="Polysacc_deac_1"/>
    <property type="match status" value="1"/>
</dbReference>
<dbReference type="EMBL" id="VBOY01000097">
    <property type="protein sequence ID" value="TMQ63969.1"/>
    <property type="molecule type" value="Genomic_DNA"/>
</dbReference>
<feature type="domain" description="NodB homology" evidence="1">
    <location>
        <begin position="31"/>
        <end position="301"/>
    </location>
</feature>
<accession>A0A538TK26</accession>
<evidence type="ECO:0000259" key="1">
    <source>
        <dbReference type="PROSITE" id="PS51677"/>
    </source>
</evidence>